<keyword evidence="10" id="KW-1133">Transmembrane helix</keyword>
<evidence type="ECO:0000256" key="10">
    <source>
        <dbReference type="SAM" id="Phobius"/>
    </source>
</evidence>
<name>A0A0K2UBT5_LEPSM</name>
<keyword evidence="10" id="KW-0472">Membrane</keyword>
<evidence type="ECO:0000259" key="13">
    <source>
        <dbReference type="Pfam" id="PF19272"/>
    </source>
</evidence>
<evidence type="ECO:0000256" key="9">
    <source>
        <dbReference type="ARBA" id="ARBA00023180"/>
    </source>
</evidence>
<reference evidence="14" key="1">
    <citation type="submission" date="2014-05" db="EMBL/GenBank/DDBJ databases">
        <authorList>
            <person name="Chronopoulou M."/>
        </authorList>
    </citation>
    <scope>NUCLEOTIDE SEQUENCE</scope>
    <source>
        <tissue evidence="14">Whole organism</tissue>
    </source>
</reference>
<evidence type="ECO:0000256" key="1">
    <source>
        <dbReference type="ARBA" id="ARBA00001947"/>
    </source>
</evidence>
<comment type="similarity">
    <text evidence="3">Belongs to the acid sphingomyelinase family.</text>
</comment>
<dbReference type="OrthoDB" id="6337601at2759"/>
<keyword evidence="7" id="KW-0378">Hydrolase</keyword>
<accession>A0A0K2UBT5</accession>
<evidence type="ECO:0000256" key="3">
    <source>
        <dbReference type="ARBA" id="ARBA00008234"/>
    </source>
</evidence>
<dbReference type="InterPro" id="IPR045473">
    <property type="entry name" value="ASM_C"/>
</dbReference>
<dbReference type="InterPro" id="IPR004843">
    <property type="entry name" value="Calcineurin-like_PHP"/>
</dbReference>
<dbReference type="AlphaFoldDB" id="A0A0K2UBT5"/>
<feature type="chain" id="PRO_5005488583" evidence="11">
    <location>
        <begin position="20"/>
        <end position="491"/>
    </location>
</feature>
<feature type="non-terminal residue" evidence="14">
    <location>
        <position position="491"/>
    </location>
</feature>
<dbReference type="Pfam" id="PF19272">
    <property type="entry name" value="ASMase_C"/>
    <property type="match status" value="1"/>
</dbReference>
<feature type="domain" description="Sphingomyelin phosphodiesterase C-terminal" evidence="13">
    <location>
        <begin position="301"/>
        <end position="423"/>
    </location>
</feature>
<dbReference type="GO" id="GO:0046872">
    <property type="term" value="F:metal ion binding"/>
    <property type="evidence" value="ECO:0007669"/>
    <property type="project" value="UniProtKB-KW"/>
</dbReference>
<feature type="signal peptide" evidence="11">
    <location>
        <begin position="1"/>
        <end position="19"/>
    </location>
</feature>
<dbReference type="SUPFAM" id="SSF56300">
    <property type="entry name" value="Metallo-dependent phosphatases"/>
    <property type="match status" value="1"/>
</dbReference>
<dbReference type="Pfam" id="PF00149">
    <property type="entry name" value="Metallophos"/>
    <property type="match status" value="1"/>
</dbReference>
<evidence type="ECO:0000256" key="4">
    <source>
        <dbReference type="ARBA" id="ARBA00022525"/>
    </source>
</evidence>
<feature type="domain" description="Calcineurin-like phosphoesterase" evidence="12">
    <location>
        <begin position="24"/>
        <end position="285"/>
    </location>
</feature>
<comment type="subcellular location">
    <subcellularLocation>
        <location evidence="2">Secreted</location>
    </subcellularLocation>
</comment>
<evidence type="ECO:0000256" key="6">
    <source>
        <dbReference type="ARBA" id="ARBA00022729"/>
    </source>
</evidence>
<evidence type="ECO:0000259" key="12">
    <source>
        <dbReference type="Pfam" id="PF00149"/>
    </source>
</evidence>
<dbReference type="PANTHER" id="PTHR10340:SF57">
    <property type="entry name" value="METALLOPHOS DOMAIN-CONTAINING PROTEIN"/>
    <property type="match status" value="1"/>
</dbReference>
<dbReference type="InterPro" id="IPR041805">
    <property type="entry name" value="ASMase/PPN1_MPP"/>
</dbReference>
<keyword evidence="8" id="KW-0862">Zinc</keyword>
<dbReference type="EMBL" id="HACA01018026">
    <property type="protein sequence ID" value="CDW35387.1"/>
    <property type="molecule type" value="Transcribed_RNA"/>
</dbReference>
<comment type="cofactor">
    <cofactor evidence="1">
        <name>Zn(2+)</name>
        <dbReference type="ChEBI" id="CHEBI:29105"/>
    </cofactor>
</comment>
<dbReference type="PANTHER" id="PTHR10340">
    <property type="entry name" value="SPHINGOMYELIN PHOSPHODIESTERASE"/>
    <property type="match status" value="1"/>
</dbReference>
<dbReference type="GO" id="GO:0008081">
    <property type="term" value="F:phosphoric diester hydrolase activity"/>
    <property type="evidence" value="ECO:0007669"/>
    <property type="project" value="TreeGrafter"/>
</dbReference>
<dbReference type="CDD" id="cd00842">
    <property type="entry name" value="MPP_ASMase"/>
    <property type="match status" value="1"/>
</dbReference>
<dbReference type="Gene3D" id="3.60.21.10">
    <property type="match status" value="1"/>
</dbReference>
<keyword evidence="6 11" id="KW-0732">Signal</keyword>
<keyword evidence="9" id="KW-0325">Glycoprotein</keyword>
<sequence>MWAVTHLLLQFVFLATAKCQKGFFWQLTDMHVDMDYNPKSGDPQNGCHNSSSPHNLSHYGDFRCDAPWDLIERTIQGMSEIKHDPDFIIWNGDSSTHIIATRRPPPMSYVTSVERIIVKSLLHYFPNTTIIPVLGNHDSSPPDFFPDTKEDKNTLFYRDYFHNSHWSHLIKNSTEQEKFQECGYYKSYSHGKVFILLNTNLYYQNNNTGIDPCDQLKWFKTEMSEAGARSVILVAHVPPGYYERTVYGPFMMTKDGDYHYNEFYIDIVTKYADKIFAQFYGHTHTDSFRLFGHPDNISTVAFIAPSVTPKVDGHSSTYPSIRLYEYEDKELLNYKQYYFNITEREPSWREAYDFRSTYGVKNLSVYNLKNVFDDISKHPSIFAKYYELNTVFHREQHCDKKCIHTHLCGLSQLRVEGMKKCMLKGGEMFTILQLEMPEDSFFLMMRFNSFAQVGIYIVIIAPIFGFLISFAYLIRVRKLRVGRGYQTVPLV</sequence>
<evidence type="ECO:0000256" key="7">
    <source>
        <dbReference type="ARBA" id="ARBA00022801"/>
    </source>
</evidence>
<protein>
    <submittedName>
        <fullName evidence="14">Acid sphingomyelinaselike phosphodiesterase 3blike [Ciona intestinalis]</fullName>
    </submittedName>
</protein>
<organism evidence="14">
    <name type="scientific">Lepeophtheirus salmonis</name>
    <name type="common">Salmon louse</name>
    <name type="synonym">Caligus salmonis</name>
    <dbReference type="NCBI Taxonomy" id="72036"/>
    <lineage>
        <taxon>Eukaryota</taxon>
        <taxon>Metazoa</taxon>
        <taxon>Ecdysozoa</taxon>
        <taxon>Arthropoda</taxon>
        <taxon>Crustacea</taxon>
        <taxon>Multicrustacea</taxon>
        <taxon>Hexanauplia</taxon>
        <taxon>Copepoda</taxon>
        <taxon>Siphonostomatoida</taxon>
        <taxon>Caligidae</taxon>
        <taxon>Lepeophtheirus</taxon>
    </lineage>
</organism>
<keyword evidence="5" id="KW-0479">Metal-binding</keyword>
<dbReference type="GO" id="GO:0005615">
    <property type="term" value="C:extracellular space"/>
    <property type="evidence" value="ECO:0007669"/>
    <property type="project" value="TreeGrafter"/>
</dbReference>
<evidence type="ECO:0000256" key="8">
    <source>
        <dbReference type="ARBA" id="ARBA00022833"/>
    </source>
</evidence>
<proteinExistence type="inferred from homology"/>
<evidence type="ECO:0000256" key="5">
    <source>
        <dbReference type="ARBA" id="ARBA00022723"/>
    </source>
</evidence>
<evidence type="ECO:0000256" key="11">
    <source>
        <dbReference type="SAM" id="SignalP"/>
    </source>
</evidence>
<dbReference type="InterPro" id="IPR029052">
    <property type="entry name" value="Metallo-depent_PP-like"/>
</dbReference>
<keyword evidence="4" id="KW-0964">Secreted</keyword>
<evidence type="ECO:0000313" key="14">
    <source>
        <dbReference type="EMBL" id="CDW35387.1"/>
    </source>
</evidence>
<evidence type="ECO:0000256" key="2">
    <source>
        <dbReference type="ARBA" id="ARBA00004613"/>
    </source>
</evidence>
<keyword evidence="10" id="KW-0812">Transmembrane</keyword>
<feature type="transmembrane region" description="Helical" evidence="10">
    <location>
        <begin position="453"/>
        <end position="474"/>
    </location>
</feature>